<dbReference type="EMBL" id="QNVT01000024">
    <property type="protein sequence ID" value="REC60496.1"/>
    <property type="molecule type" value="Genomic_DNA"/>
</dbReference>
<comment type="caution">
    <text evidence="1">The sequence shown here is derived from an EMBL/GenBank/DDBJ whole genome shotgun (WGS) entry which is preliminary data.</text>
</comment>
<evidence type="ECO:0000313" key="2">
    <source>
        <dbReference type="Proteomes" id="UP000256686"/>
    </source>
</evidence>
<accession>A0A3D9C4L0</accession>
<protein>
    <submittedName>
        <fullName evidence="1">Uncharacterized protein</fullName>
    </submittedName>
</protein>
<evidence type="ECO:0000313" key="1">
    <source>
        <dbReference type="EMBL" id="REC60496.1"/>
    </source>
</evidence>
<keyword evidence="2" id="KW-1185">Reference proteome</keyword>
<dbReference type="Proteomes" id="UP000256686">
    <property type="component" value="Unassembled WGS sequence"/>
</dbReference>
<name>A0A3D9C4L0_9FLAO</name>
<organism evidence="1 2">
    <name type="scientific">Chryseobacterium pennae</name>
    <dbReference type="NCBI Taxonomy" id="2258962"/>
    <lineage>
        <taxon>Bacteria</taxon>
        <taxon>Pseudomonadati</taxon>
        <taxon>Bacteroidota</taxon>
        <taxon>Flavobacteriia</taxon>
        <taxon>Flavobacteriales</taxon>
        <taxon>Weeksellaceae</taxon>
        <taxon>Chryseobacterium group</taxon>
        <taxon>Chryseobacterium</taxon>
    </lineage>
</organism>
<reference evidence="2" key="1">
    <citation type="submission" date="2018-06" db="EMBL/GenBank/DDBJ databases">
        <authorList>
            <person name="Lum Nde A."/>
            <person name="Hugo C."/>
        </authorList>
    </citation>
    <scope>NUCLEOTIDE SEQUENCE [LARGE SCALE GENOMIC DNA]</scope>
    <source>
        <strain evidence="2">1_F178</strain>
    </source>
</reference>
<gene>
    <name evidence="1" type="ORF">DRF65_20750</name>
</gene>
<proteinExistence type="predicted"/>
<dbReference type="AlphaFoldDB" id="A0A3D9C4L0"/>
<sequence length="140" mass="16751">MGTYTIIYLKKQDQAKEINEFLKEKYKLNYESYNEVDYGVFFTQEMFDEDLRFMNEDQEGMANLPHYQRPISRETYYLLLFGANNCFGDIGTACIKISCIAEKDVETIKTLQEFSKTSEFKRYINFRKSKNLQRLLHTRL</sequence>